<feature type="signal peptide" evidence="1">
    <location>
        <begin position="1"/>
        <end position="28"/>
    </location>
</feature>
<gene>
    <name evidence="3" type="ORF">GCM10011374_16750</name>
</gene>
<dbReference type="PANTHER" id="PTHR43308">
    <property type="entry name" value="OUTER MEMBRANE PROTEIN ALPHA-RELATED"/>
    <property type="match status" value="1"/>
</dbReference>
<organism evidence="3 4">
    <name type="scientific">Kocuria dechangensis</name>
    <dbReference type="NCBI Taxonomy" id="1176249"/>
    <lineage>
        <taxon>Bacteria</taxon>
        <taxon>Bacillati</taxon>
        <taxon>Actinomycetota</taxon>
        <taxon>Actinomycetes</taxon>
        <taxon>Micrococcales</taxon>
        <taxon>Micrococcaceae</taxon>
        <taxon>Kocuria</taxon>
    </lineage>
</organism>
<sequence length="254" mass="27579">MRTTVGQALIAAPAALAVALSGFSGAVAAGTDAAPRPAASADPVPAGPAWTPPAVSPFRDVSTTDRFYAEIAWLQESAISVGWADGTYRPLRPVTRDVMAAFLNRHAERVRQVDPITLPAVSPFADVSARTTPVFYRDILSMEQYGYATGWTEPDGTRTYRPEQPVARDAMAAFFYRVAGSPDYTPPAVSPFADVSTTQQFYKEMAWLEESGIATGWTEPDGTRTYRPWRPVARDAMAAFLYRLDPLLRAEAPG</sequence>
<proteinExistence type="predicted"/>
<feature type="domain" description="SLH" evidence="2">
    <location>
        <begin position="54"/>
        <end position="117"/>
    </location>
</feature>
<feature type="chain" id="PRO_5036964749" description="SLH domain-containing protein" evidence="1">
    <location>
        <begin position="29"/>
        <end position="254"/>
    </location>
</feature>
<evidence type="ECO:0000259" key="2">
    <source>
        <dbReference type="PROSITE" id="PS51272"/>
    </source>
</evidence>
<dbReference type="PANTHER" id="PTHR43308:SF5">
    <property type="entry name" value="S-LAYER PROTEIN _ PEPTIDOGLYCAN ENDO-BETA-N-ACETYLGLUCOSAMINIDASE"/>
    <property type="match status" value="1"/>
</dbReference>
<dbReference type="Pfam" id="PF00395">
    <property type="entry name" value="SLH"/>
    <property type="match status" value="2"/>
</dbReference>
<dbReference type="EMBL" id="BMEQ01000006">
    <property type="protein sequence ID" value="GGG54494.1"/>
    <property type="molecule type" value="Genomic_DNA"/>
</dbReference>
<keyword evidence="4" id="KW-1185">Reference proteome</keyword>
<comment type="caution">
    <text evidence="3">The sequence shown here is derived from an EMBL/GenBank/DDBJ whole genome shotgun (WGS) entry which is preliminary data.</text>
</comment>
<keyword evidence="1" id="KW-0732">Signal</keyword>
<evidence type="ECO:0000256" key="1">
    <source>
        <dbReference type="SAM" id="SignalP"/>
    </source>
</evidence>
<reference evidence="3" key="2">
    <citation type="submission" date="2020-09" db="EMBL/GenBank/DDBJ databases">
        <authorList>
            <person name="Sun Q."/>
            <person name="Zhou Y."/>
        </authorList>
    </citation>
    <scope>NUCLEOTIDE SEQUENCE</scope>
    <source>
        <strain evidence="3">CGMCC 1.12187</strain>
    </source>
</reference>
<name>A0A917LS84_9MICC</name>
<dbReference type="Proteomes" id="UP000638848">
    <property type="component" value="Unassembled WGS sequence"/>
</dbReference>
<dbReference type="PROSITE" id="PS51272">
    <property type="entry name" value="SLH"/>
    <property type="match status" value="3"/>
</dbReference>
<dbReference type="InterPro" id="IPR001119">
    <property type="entry name" value="SLH_dom"/>
</dbReference>
<reference evidence="3" key="1">
    <citation type="journal article" date="2014" name="Int. J. Syst. Evol. Microbiol.">
        <title>Complete genome sequence of Corynebacterium casei LMG S-19264T (=DSM 44701T), isolated from a smear-ripened cheese.</title>
        <authorList>
            <consortium name="US DOE Joint Genome Institute (JGI-PGF)"/>
            <person name="Walter F."/>
            <person name="Albersmeier A."/>
            <person name="Kalinowski J."/>
            <person name="Ruckert C."/>
        </authorList>
    </citation>
    <scope>NUCLEOTIDE SEQUENCE</scope>
    <source>
        <strain evidence="3">CGMCC 1.12187</strain>
    </source>
</reference>
<feature type="domain" description="SLH" evidence="2">
    <location>
        <begin position="188"/>
        <end position="254"/>
    </location>
</feature>
<dbReference type="AlphaFoldDB" id="A0A917LS84"/>
<dbReference type="InterPro" id="IPR051465">
    <property type="entry name" value="Cell_Envelope_Struct_Comp"/>
</dbReference>
<accession>A0A917LS84</accession>
<protein>
    <recommendedName>
        <fullName evidence="2">SLH domain-containing protein</fullName>
    </recommendedName>
</protein>
<evidence type="ECO:0000313" key="3">
    <source>
        <dbReference type="EMBL" id="GGG54494.1"/>
    </source>
</evidence>
<evidence type="ECO:0000313" key="4">
    <source>
        <dbReference type="Proteomes" id="UP000638848"/>
    </source>
</evidence>
<feature type="domain" description="SLH" evidence="2">
    <location>
        <begin position="121"/>
        <end position="187"/>
    </location>
</feature>